<dbReference type="EMBL" id="VJON01000001">
    <property type="protein sequence ID" value="TSE36426.1"/>
    <property type="molecule type" value="Genomic_DNA"/>
</dbReference>
<dbReference type="Pfam" id="PF03641">
    <property type="entry name" value="Lysine_decarbox"/>
    <property type="match status" value="1"/>
</dbReference>
<dbReference type="GO" id="GO:0008714">
    <property type="term" value="F:AMP nucleosidase activity"/>
    <property type="evidence" value="ECO:0007669"/>
    <property type="project" value="UniProtKB-EC"/>
</dbReference>
<dbReference type="InterPro" id="IPR005269">
    <property type="entry name" value="LOG"/>
</dbReference>
<name>A0A554XKS8_9BURK</name>
<dbReference type="PANTHER" id="PTHR31223">
    <property type="entry name" value="LOG FAMILY PROTEIN YJL055W"/>
    <property type="match status" value="1"/>
</dbReference>
<dbReference type="InterPro" id="IPR031100">
    <property type="entry name" value="LOG_fam"/>
</dbReference>
<evidence type="ECO:0000256" key="2">
    <source>
        <dbReference type="ARBA" id="ARBA00006763"/>
    </source>
</evidence>
<dbReference type="EC" id="3.2.2.n1" evidence="3"/>
<dbReference type="Gene3D" id="3.40.50.450">
    <property type="match status" value="1"/>
</dbReference>
<keyword evidence="3" id="KW-0378">Hydrolase</keyword>
<evidence type="ECO:0000256" key="1">
    <source>
        <dbReference type="ARBA" id="ARBA00000274"/>
    </source>
</evidence>
<proteinExistence type="inferred from homology"/>
<dbReference type="GO" id="GO:0009691">
    <property type="term" value="P:cytokinin biosynthetic process"/>
    <property type="evidence" value="ECO:0007669"/>
    <property type="project" value="UniProtKB-UniRule"/>
</dbReference>
<keyword evidence="3" id="KW-0203">Cytokinin biosynthesis</keyword>
<gene>
    <name evidence="4" type="primary">yvdD</name>
    <name evidence="4" type="ORF">Tchar_00048</name>
</gene>
<dbReference type="SUPFAM" id="SSF102405">
    <property type="entry name" value="MCP/YpsA-like"/>
    <property type="match status" value="1"/>
</dbReference>
<accession>A0A554XKS8</accession>
<organism evidence="4 5">
    <name type="scientific">Tepidimonas charontis</name>
    <dbReference type="NCBI Taxonomy" id="2267262"/>
    <lineage>
        <taxon>Bacteria</taxon>
        <taxon>Pseudomonadati</taxon>
        <taxon>Pseudomonadota</taxon>
        <taxon>Betaproteobacteria</taxon>
        <taxon>Burkholderiales</taxon>
        <taxon>Tepidimonas</taxon>
    </lineage>
</organism>
<evidence type="ECO:0000256" key="3">
    <source>
        <dbReference type="RuleBase" id="RU363015"/>
    </source>
</evidence>
<comment type="similarity">
    <text evidence="2 3">Belongs to the LOG family.</text>
</comment>
<dbReference type="AlphaFoldDB" id="A0A554XKS8"/>
<keyword evidence="5" id="KW-1185">Reference proteome</keyword>
<dbReference type="PANTHER" id="PTHR31223:SF70">
    <property type="entry name" value="LOG FAMILY PROTEIN YJL055W"/>
    <property type="match status" value="1"/>
</dbReference>
<reference evidence="4 5" key="1">
    <citation type="submission" date="2019-07" db="EMBL/GenBank/DDBJ databases">
        <title>Tepidimonas charontis SPSP-6 draft genome.</title>
        <authorList>
            <person name="Da Costa M.S."/>
            <person name="Froufe H.J.C."/>
            <person name="Egas C."/>
            <person name="Albuquerque L."/>
        </authorList>
    </citation>
    <scope>NUCLEOTIDE SEQUENCE [LARGE SCALE GENOMIC DNA]</scope>
    <source>
        <strain evidence="4 5">SPSP-6</strain>
    </source>
</reference>
<sequence>MAERVGAWIGRHGGRLVYGGGQYGLMGRVADATLAAGGTVVGIIPQTLVERECAKRDCTELHIVQTMHQRKQMMAERADAFVVLPGGIGTLEEAFEVWSWRQLGVHDKPIGWLNVDGYYDALLTFLAQTVRAGFVGAAPMNLITVGDNPETLLPQLVQAAGVQAPADWRGI</sequence>
<comment type="caution">
    <text evidence="4">The sequence shown here is derived from an EMBL/GenBank/DDBJ whole genome shotgun (WGS) entry which is preliminary data.</text>
</comment>
<evidence type="ECO:0000313" key="5">
    <source>
        <dbReference type="Proteomes" id="UP000318294"/>
    </source>
</evidence>
<dbReference type="NCBIfam" id="TIGR00730">
    <property type="entry name" value="Rossman fold protein, TIGR00730 family"/>
    <property type="match status" value="1"/>
</dbReference>
<dbReference type="Proteomes" id="UP000318294">
    <property type="component" value="Unassembled WGS sequence"/>
</dbReference>
<evidence type="ECO:0000313" key="4">
    <source>
        <dbReference type="EMBL" id="TSE36426.1"/>
    </source>
</evidence>
<protein>
    <recommendedName>
        <fullName evidence="3">Cytokinin riboside 5'-monophosphate phosphoribohydrolase</fullName>
        <ecNumber evidence="3">3.2.2.n1</ecNumber>
    </recommendedName>
</protein>
<dbReference type="GO" id="GO:0005829">
    <property type="term" value="C:cytosol"/>
    <property type="evidence" value="ECO:0007669"/>
    <property type="project" value="TreeGrafter"/>
</dbReference>
<comment type="catalytic activity">
    <reaction evidence="1">
        <text>AMP + H2O = D-ribose 5-phosphate + adenine</text>
        <dbReference type="Rhea" id="RHEA:20129"/>
        <dbReference type="ChEBI" id="CHEBI:15377"/>
        <dbReference type="ChEBI" id="CHEBI:16708"/>
        <dbReference type="ChEBI" id="CHEBI:78346"/>
        <dbReference type="ChEBI" id="CHEBI:456215"/>
        <dbReference type="EC" id="3.2.2.4"/>
    </reaction>
</comment>